<dbReference type="EMBL" id="BMGM01000006">
    <property type="protein sequence ID" value="GGE35473.1"/>
    <property type="molecule type" value="Genomic_DNA"/>
</dbReference>
<reference evidence="4" key="1">
    <citation type="journal article" date="2019" name="Int. J. Syst. Evol. Microbiol.">
        <title>The Global Catalogue of Microorganisms (GCM) 10K type strain sequencing project: providing services to taxonomists for standard genome sequencing and annotation.</title>
        <authorList>
            <consortium name="The Broad Institute Genomics Platform"/>
            <consortium name="The Broad Institute Genome Sequencing Center for Infectious Disease"/>
            <person name="Wu L."/>
            <person name="Ma J."/>
        </authorList>
    </citation>
    <scope>NUCLEOTIDE SEQUENCE [LARGE SCALE GENOMIC DNA]</scope>
    <source>
        <strain evidence="4">CGMCC 1.12931</strain>
    </source>
</reference>
<evidence type="ECO:0008006" key="5">
    <source>
        <dbReference type="Google" id="ProtNLM"/>
    </source>
</evidence>
<feature type="signal peptide" evidence="2">
    <location>
        <begin position="1"/>
        <end position="19"/>
    </location>
</feature>
<gene>
    <name evidence="3" type="ORF">GCM10010832_14560</name>
</gene>
<feature type="region of interest" description="Disordered" evidence="1">
    <location>
        <begin position="23"/>
        <end position="43"/>
    </location>
</feature>
<sequence>MKKLNFLIAFALMALFVACEDAPKKENTSSEKDSETKMEEKEKSIKVYELEGSPEFPDAEISMLSPTSPNVEAGEVEFAFQVENYNLKDQTENAGENGLANSHHGQHVHFILNNGPYSAHYEDAFIKELPEGEHVVLAFLSRSYHESVKNEKSYTLAKLSVGEPTEEQKLDVDFEAPHLFYSRPKGTYKGKEQTDKVLLDFFLLNAELAADGHKVKATINGEEFMLDNWVPYVMEGLPLGENTVALELVDADGNFVEGPFNKVERTFTLAEADKEENEMEM</sequence>
<name>A0ABQ1SFE6_9FLAO</name>
<evidence type="ECO:0000256" key="2">
    <source>
        <dbReference type="SAM" id="SignalP"/>
    </source>
</evidence>
<accession>A0ABQ1SFE6</accession>
<feature type="chain" id="PRO_5046810014" description="Phosphopeptide-binding protein" evidence="2">
    <location>
        <begin position="20"/>
        <end position="281"/>
    </location>
</feature>
<comment type="caution">
    <text evidence="3">The sequence shown here is derived from an EMBL/GenBank/DDBJ whole genome shotgun (WGS) entry which is preliminary data.</text>
</comment>
<dbReference type="RefSeq" id="WP_188458449.1">
    <property type="nucleotide sequence ID" value="NZ_BMGM01000006.1"/>
</dbReference>
<dbReference type="PROSITE" id="PS51257">
    <property type="entry name" value="PROKAR_LIPOPROTEIN"/>
    <property type="match status" value="1"/>
</dbReference>
<evidence type="ECO:0000256" key="1">
    <source>
        <dbReference type="SAM" id="MobiDB-lite"/>
    </source>
</evidence>
<organism evidence="3 4">
    <name type="scientific">Psychroflexus planctonicus</name>
    <dbReference type="NCBI Taxonomy" id="1526575"/>
    <lineage>
        <taxon>Bacteria</taxon>
        <taxon>Pseudomonadati</taxon>
        <taxon>Bacteroidota</taxon>
        <taxon>Flavobacteriia</taxon>
        <taxon>Flavobacteriales</taxon>
        <taxon>Flavobacteriaceae</taxon>
        <taxon>Psychroflexus</taxon>
    </lineage>
</organism>
<proteinExistence type="predicted"/>
<dbReference type="Proteomes" id="UP000599179">
    <property type="component" value="Unassembled WGS sequence"/>
</dbReference>
<evidence type="ECO:0000313" key="4">
    <source>
        <dbReference type="Proteomes" id="UP000599179"/>
    </source>
</evidence>
<evidence type="ECO:0000313" key="3">
    <source>
        <dbReference type="EMBL" id="GGE35473.1"/>
    </source>
</evidence>
<protein>
    <recommendedName>
        <fullName evidence="5">Phosphopeptide-binding protein</fullName>
    </recommendedName>
</protein>
<keyword evidence="4" id="KW-1185">Reference proteome</keyword>
<keyword evidence="2" id="KW-0732">Signal</keyword>